<dbReference type="EMBL" id="LAZR01067556">
    <property type="protein sequence ID" value="KKK51341.1"/>
    <property type="molecule type" value="Genomic_DNA"/>
</dbReference>
<dbReference type="AlphaFoldDB" id="A0A0F8YTL8"/>
<reference evidence="1" key="1">
    <citation type="journal article" date="2015" name="Nature">
        <title>Complex archaea that bridge the gap between prokaryotes and eukaryotes.</title>
        <authorList>
            <person name="Spang A."/>
            <person name="Saw J.H."/>
            <person name="Jorgensen S.L."/>
            <person name="Zaremba-Niedzwiedzka K."/>
            <person name="Martijn J."/>
            <person name="Lind A.E."/>
            <person name="van Eijk R."/>
            <person name="Schleper C."/>
            <person name="Guy L."/>
            <person name="Ettema T.J."/>
        </authorList>
    </citation>
    <scope>NUCLEOTIDE SEQUENCE</scope>
</reference>
<proteinExistence type="predicted"/>
<protein>
    <submittedName>
        <fullName evidence="1">Uncharacterized protein</fullName>
    </submittedName>
</protein>
<sequence>LCWLSPLADVTWTLFKWLLWNRGDVARVIGGSDGS</sequence>
<organism evidence="1">
    <name type="scientific">marine sediment metagenome</name>
    <dbReference type="NCBI Taxonomy" id="412755"/>
    <lineage>
        <taxon>unclassified sequences</taxon>
        <taxon>metagenomes</taxon>
        <taxon>ecological metagenomes</taxon>
    </lineage>
</organism>
<feature type="non-terminal residue" evidence="1">
    <location>
        <position position="1"/>
    </location>
</feature>
<comment type="caution">
    <text evidence="1">The sequence shown here is derived from an EMBL/GenBank/DDBJ whole genome shotgun (WGS) entry which is preliminary data.</text>
</comment>
<evidence type="ECO:0000313" key="1">
    <source>
        <dbReference type="EMBL" id="KKK51341.1"/>
    </source>
</evidence>
<accession>A0A0F8YTL8</accession>
<name>A0A0F8YTL8_9ZZZZ</name>
<gene>
    <name evidence="1" type="ORF">LCGC14_3115950</name>
</gene>